<dbReference type="InterPro" id="IPR004387">
    <property type="entry name" value="Pept_M50_Zn"/>
</dbReference>
<name>A0A2V5L714_9MICC</name>
<comment type="subcellular location">
    <subcellularLocation>
        <location evidence="2">Membrane</location>
        <topology evidence="2">Multi-pass membrane protein</topology>
    </subcellularLocation>
</comment>
<evidence type="ECO:0000313" key="14">
    <source>
        <dbReference type="Proteomes" id="UP000247832"/>
    </source>
</evidence>
<comment type="caution">
    <text evidence="13">The sequence shown here is derived from an EMBL/GenBank/DDBJ whole genome shotgun (WGS) entry which is preliminary data.</text>
</comment>
<dbReference type="RefSeq" id="WP_110501961.1">
    <property type="nucleotide sequence ID" value="NZ_QJVD01000018.1"/>
</dbReference>
<evidence type="ECO:0000313" key="13">
    <source>
        <dbReference type="EMBL" id="PYI66054.1"/>
    </source>
</evidence>
<keyword evidence="9 13" id="KW-0482">Metalloprotease</keyword>
<keyword evidence="4 13" id="KW-0645">Protease</keyword>
<dbReference type="CDD" id="cd06163">
    <property type="entry name" value="S2P-M50_PDZ_RseP-like"/>
    <property type="match status" value="1"/>
</dbReference>
<comment type="similarity">
    <text evidence="3">Belongs to the peptidase M50B family.</text>
</comment>
<proteinExistence type="inferred from homology"/>
<dbReference type="AlphaFoldDB" id="A0A2V5L714"/>
<keyword evidence="7" id="KW-0862">Zinc</keyword>
<organism evidence="13 14">
    <name type="scientific">Arthrobacter livingstonensis</name>
    <dbReference type="NCBI Taxonomy" id="670078"/>
    <lineage>
        <taxon>Bacteria</taxon>
        <taxon>Bacillati</taxon>
        <taxon>Actinomycetota</taxon>
        <taxon>Actinomycetes</taxon>
        <taxon>Micrococcales</taxon>
        <taxon>Micrococcaceae</taxon>
        <taxon>Arthrobacter</taxon>
    </lineage>
</organism>
<dbReference type="Gene3D" id="2.30.42.10">
    <property type="match status" value="1"/>
</dbReference>
<evidence type="ECO:0000256" key="1">
    <source>
        <dbReference type="ARBA" id="ARBA00001947"/>
    </source>
</evidence>
<evidence type="ECO:0000256" key="7">
    <source>
        <dbReference type="ARBA" id="ARBA00022833"/>
    </source>
</evidence>
<protein>
    <submittedName>
        <fullName evidence="13">Zinc metalloprotease</fullName>
    </submittedName>
</protein>
<evidence type="ECO:0000256" key="11">
    <source>
        <dbReference type="SAM" id="Phobius"/>
    </source>
</evidence>
<feature type="transmembrane region" description="Helical" evidence="11">
    <location>
        <begin position="128"/>
        <end position="153"/>
    </location>
</feature>
<keyword evidence="5 11" id="KW-0812">Transmembrane</keyword>
<feature type="domain" description="Peptidase M50" evidence="12">
    <location>
        <begin position="14"/>
        <end position="396"/>
    </location>
</feature>
<keyword evidence="10 11" id="KW-0472">Membrane</keyword>
<accession>A0A2V5L714</accession>
<evidence type="ECO:0000256" key="2">
    <source>
        <dbReference type="ARBA" id="ARBA00004141"/>
    </source>
</evidence>
<evidence type="ECO:0000256" key="5">
    <source>
        <dbReference type="ARBA" id="ARBA00022692"/>
    </source>
</evidence>
<evidence type="ECO:0000256" key="3">
    <source>
        <dbReference type="ARBA" id="ARBA00007931"/>
    </source>
</evidence>
<comment type="cofactor">
    <cofactor evidence="1">
        <name>Zn(2+)</name>
        <dbReference type="ChEBI" id="CHEBI:29105"/>
    </cofactor>
</comment>
<feature type="transmembrane region" description="Helical" evidence="11">
    <location>
        <begin position="412"/>
        <end position="433"/>
    </location>
</feature>
<dbReference type="GO" id="GO:0016020">
    <property type="term" value="C:membrane"/>
    <property type="evidence" value="ECO:0007669"/>
    <property type="project" value="UniProtKB-SubCell"/>
</dbReference>
<dbReference type="Pfam" id="PF02163">
    <property type="entry name" value="Peptidase_M50"/>
    <property type="match status" value="1"/>
</dbReference>
<dbReference type="SUPFAM" id="SSF50156">
    <property type="entry name" value="PDZ domain-like"/>
    <property type="match status" value="1"/>
</dbReference>
<feature type="transmembrane region" description="Helical" evidence="11">
    <location>
        <begin position="353"/>
        <end position="373"/>
    </location>
</feature>
<keyword evidence="14" id="KW-1185">Reference proteome</keyword>
<dbReference type="GO" id="GO:0006508">
    <property type="term" value="P:proteolysis"/>
    <property type="evidence" value="ECO:0007669"/>
    <property type="project" value="UniProtKB-KW"/>
</dbReference>
<dbReference type="PANTHER" id="PTHR42837">
    <property type="entry name" value="REGULATOR OF SIGMA-E PROTEASE RSEP"/>
    <property type="match status" value="1"/>
</dbReference>
<feature type="transmembrane region" description="Helical" evidence="11">
    <location>
        <begin position="6"/>
        <end position="24"/>
    </location>
</feature>
<keyword evidence="6" id="KW-0378">Hydrolase</keyword>
<dbReference type="OrthoDB" id="9782003at2"/>
<dbReference type="Proteomes" id="UP000247832">
    <property type="component" value="Unassembled WGS sequence"/>
</dbReference>
<dbReference type="GO" id="GO:0004222">
    <property type="term" value="F:metalloendopeptidase activity"/>
    <property type="evidence" value="ECO:0007669"/>
    <property type="project" value="InterPro"/>
</dbReference>
<evidence type="ECO:0000256" key="4">
    <source>
        <dbReference type="ARBA" id="ARBA00022670"/>
    </source>
</evidence>
<evidence type="ECO:0000256" key="6">
    <source>
        <dbReference type="ARBA" id="ARBA00022801"/>
    </source>
</evidence>
<gene>
    <name evidence="13" type="ORF">CVV68_15805</name>
</gene>
<dbReference type="PANTHER" id="PTHR42837:SF2">
    <property type="entry name" value="MEMBRANE METALLOPROTEASE ARASP2, CHLOROPLASTIC-RELATED"/>
    <property type="match status" value="1"/>
</dbReference>
<evidence type="ECO:0000259" key="12">
    <source>
        <dbReference type="Pfam" id="PF02163"/>
    </source>
</evidence>
<evidence type="ECO:0000256" key="8">
    <source>
        <dbReference type="ARBA" id="ARBA00022989"/>
    </source>
</evidence>
<reference evidence="13 14" key="1">
    <citation type="submission" date="2018-05" db="EMBL/GenBank/DDBJ databases">
        <title>Genetic diversity of glacier-inhabiting Cryobacterium bacteria in China and description of Cryobacterium mengkeensis sp. nov. and Arthrobacter glacialis sp. nov.</title>
        <authorList>
            <person name="Liu Q."/>
            <person name="Xin Y.-H."/>
        </authorList>
    </citation>
    <scope>NUCLEOTIDE SEQUENCE [LARGE SCALE GENOMIC DNA]</scope>
    <source>
        <strain evidence="13 14">LI2</strain>
    </source>
</reference>
<dbReference type="EMBL" id="QJVD01000018">
    <property type="protein sequence ID" value="PYI66054.1"/>
    <property type="molecule type" value="Genomic_DNA"/>
</dbReference>
<evidence type="ECO:0000256" key="9">
    <source>
        <dbReference type="ARBA" id="ARBA00023049"/>
    </source>
</evidence>
<dbReference type="InterPro" id="IPR008915">
    <property type="entry name" value="Peptidase_M50"/>
</dbReference>
<dbReference type="InterPro" id="IPR036034">
    <property type="entry name" value="PDZ_sf"/>
</dbReference>
<keyword evidence="8 11" id="KW-1133">Transmembrane helix</keyword>
<sequence length="443" mass="46375">MVTVLLFISGVLFVAIGVVVSIALHEVGHLLPAKLFNVRVSRYMIGFGPTIWSRKKGETEYGFKAIPAGGYVAMIGMYPPNPVDGSVRPSSTGMFQTLATEARSLAHEDVRPEDSNRVFYRLPVWKKIIIMLGGPAMNLLIGIVLTGVLLMGFGSAQATTTLSQVSACQVAYGQPEPADHSTCTKTPAAAAGLLPGDVIKTFDGRAVTNWTTLTEWIRASAGKSVQMSYQRGGETITTAITPVLTARPVVDANGNAKVDADGKPETVSAGFIGMGPTSALVPESAAAVLPAVGNNIAQIGGVVFHLPQKLVGVAQAAFSSQPRDPNGPISVVGVGRVAGEVASMEQVPLSSRIATLIGLMAGVNLALFVFNLIPLLPLDGGHVLGALYEGARRTVAKLFKKKDPGAFDIAKMLPVTYVAASLLMVMGALLIYADIVKPVNLFG</sequence>
<evidence type="ECO:0000256" key="10">
    <source>
        <dbReference type="ARBA" id="ARBA00023136"/>
    </source>
</evidence>